<proteinExistence type="predicted"/>
<evidence type="ECO:0000313" key="3">
    <source>
        <dbReference type="Proteomes" id="UP001054837"/>
    </source>
</evidence>
<name>A0AAV4Q1M8_9ARAC</name>
<accession>A0AAV4Q1M8</accession>
<evidence type="ECO:0000256" key="1">
    <source>
        <dbReference type="SAM" id="MobiDB-lite"/>
    </source>
</evidence>
<dbReference type="AlphaFoldDB" id="A0AAV4Q1M8"/>
<dbReference type="Proteomes" id="UP001054837">
    <property type="component" value="Unassembled WGS sequence"/>
</dbReference>
<organism evidence="2 3">
    <name type="scientific">Caerostris darwini</name>
    <dbReference type="NCBI Taxonomy" id="1538125"/>
    <lineage>
        <taxon>Eukaryota</taxon>
        <taxon>Metazoa</taxon>
        <taxon>Ecdysozoa</taxon>
        <taxon>Arthropoda</taxon>
        <taxon>Chelicerata</taxon>
        <taxon>Arachnida</taxon>
        <taxon>Araneae</taxon>
        <taxon>Araneomorphae</taxon>
        <taxon>Entelegynae</taxon>
        <taxon>Araneoidea</taxon>
        <taxon>Araneidae</taxon>
        <taxon>Caerostris</taxon>
    </lineage>
</organism>
<comment type="caution">
    <text evidence="2">The sequence shown here is derived from an EMBL/GenBank/DDBJ whole genome shotgun (WGS) entry which is preliminary data.</text>
</comment>
<evidence type="ECO:0000313" key="2">
    <source>
        <dbReference type="EMBL" id="GIY03229.1"/>
    </source>
</evidence>
<dbReference type="EMBL" id="BPLQ01003787">
    <property type="protein sequence ID" value="GIY03229.1"/>
    <property type="molecule type" value="Genomic_DNA"/>
</dbReference>
<sequence>MLSRVPSFPSPMLPGFHSNGPTCPTHFKKRENTEGFRIRLPDSVGSFHFICALLTLTRIRDCGQRFSCSRDLLSLLFIPGSRYCFFVSL</sequence>
<feature type="region of interest" description="Disordered" evidence="1">
    <location>
        <begin position="1"/>
        <end position="22"/>
    </location>
</feature>
<reference evidence="2 3" key="1">
    <citation type="submission" date="2021-06" db="EMBL/GenBank/DDBJ databases">
        <title>Caerostris darwini draft genome.</title>
        <authorList>
            <person name="Kono N."/>
            <person name="Arakawa K."/>
        </authorList>
    </citation>
    <scope>NUCLEOTIDE SEQUENCE [LARGE SCALE GENOMIC DNA]</scope>
</reference>
<gene>
    <name evidence="2" type="ORF">CDAR_98961</name>
</gene>
<keyword evidence="3" id="KW-1185">Reference proteome</keyword>
<protein>
    <submittedName>
        <fullName evidence="2">Uncharacterized protein</fullName>
    </submittedName>
</protein>